<sequence>MKKKPTVDYSARHDSFERWFQTPLGRSLLASQRAVLDHELGAMAGARQLQVGVSHRLPLATSTDFAQKIITTPAWHPNMPDGAAVCDADELPFPGDSMDLVVLHHTADFSPYPHQVLREAARVLRGEGVIALIGFNPFSLWGVRHLLSRQRQGPWGGRFLMRSRMEDWLTLLGCEMESSFTHFCSLPLQRRHRRSGPGRAKRKCNANLLPVGAYYCILARKRVPARIGKRRSWRRANVLPIPGTIGAPTGCAGPSGHAIGQKRTGRENEWQAK</sequence>
<dbReference type="InterPro" id="IPR013216">
    <property type="entry name" value="Methyltransf_11"/>
</dbReference>
<protein>
    <submittedName>
        <fullName evidence="3">SAM-dependent methyltransferase</fullName>
    </submittedName>
</protein>
<dbReference type="SUPFAM" id="SSF53335">
    <property type="entry name" value="S-adenosyl-L-methionine-dependent methyltransferases"/>
    <property type="match status" value="1"/>
</dbReference>
<keyword evidence="4" id="KW-1185">Reference proteome</keyword>
<dbReference type="GO" id="GO:0008757">
    <property type="term" value="F:S-adenosylmethionine-dependent methyltransferase activity"/>
    <property type="evidence" value="ECO:0007669"/>
    <property type="project" value="InterPro"/>
</dbReference>
<dbReference type="AlphaFoldDB" id="A0A840U661"/>
<proteinExistence type="predicted"/>
<feature type="region of interest" description="Disordered" evidence="1">
    <location>
        <begin position="250"/>
        <end position="273"/>
    </location>
</feature>
<reference evidence="3 4" key="1">
    <citation type="submission" date="2020-08" db="EMBL/GenBank/DDBJ databases">
        <title>Genomic Encyclopedia of Type Strains, Phase IV (KMG-IV): sequencing the most valuable type-strain genomes for metagenomic binning, comparative biology and taxonomic classification.</title>
        <authorList>
            <person name="Goeker M."/>
        </authorList>
    </citation>
    <scope>NUCLEOTIDE SEQUENCE [LARGE SCALE GENOMIC DNA]</scope>
    <source>
        <strain evidence="3 4">DSM 22359</strain>
    </source>
</reference>
<dbReference type="InterPro" id="IPR029063">
    <property type="entry name" value="SAM-dependent_MTases_sf"/>
</dbReference>
<dbReference type="CDD" id="cd02440">
    <property type="entry name" value="AdoMet_MTases"/>
    <property type="match status" value="1"/>
</dbReference>
<dbReference type="RefSeq" id="WP_183700570.1">
    <property type="nucleotide sequence ID" value="NZ_JACHFE010000002.1"/>
</dbReference>
<feature type="domain" description="Methyltransferase type 11" evidence="2">
    <location>
        <begin position="84"/>
        <end position="131"/>
    </location>
</feature>
<dbReference type="GO" id="GO:0032259">
    <property type="term" value="P:methylation"/>
    <property type="evidence" value="ECO:0007669"/>
    <property type="project" value="UniProtKB-KW"/>
</dbReference>
<evidence type="ECO:0000259" key="2">
    <source>
        <dbReference type="Pfam" id="PF08241"/>
    </source>
</evidence>
<comment type="caution">
    <text evidence="3">The sequence shown here is derived from an EMBL/GenBank/DDBJ whole genome shotgun (WGS) entry which is preliminary data.</text>
</comment>
<keyword evidence="3" id="KW-0489">Methyltransferase</keyword>
<evidence type="ECO:0000313" key="4">
    <source>
        <dbReference type="Proteomes" id="UP000591735"/>
    </source>
</evidence>
<name>A0A840U661_9GAMM</name>
<feature type="compositionally biased region" description="Basic and acidic residues" evidence="1">
    <location>
        <begin position="264"/>
        <end position="273"/>
    </location>
</feature>
<dbReference type="Proteomes" id="UP000591735">
    <property type="component" value="Unassembled WGS sequence"/>
</dbReference>
<dbReference type="EMBL" id="JACHFE010000002">
    <property type="protein sequence ID" value="MBB5320619.1"/>
    <property type="molecule type" value="Genomic_DNA"/>
</dbReference>
<evidence type="ECO:0000313" key="3">
    <source>
        <dbReference type="EMBL" id="MBB5320619.1"/>
    </source>
</evidence>
<organism evidence="3 4">
    <name type="scientific">Marinobacter oulmenensis</name>
    <dbReference type="NCBI Taxonomy" id="643747"/>
    <lineage>
        <taxon>Bacteria</taxon>
        <taxon>Pseudomonadati</taxon>
        <taxon>Pseudomonadota</taxon>
        <taxon>Gammaproteobacteria</taxon>
        <taxon>Pseudomonadales</taxon>
        <taxon>Marinobacteraceae</taxon>
        <taxon>Marinobacter</taxon>
    </lineage>
</organism>
<gene>
    <name evidence="3" type="ORF">HNR38_001091</name>
</gene>
<accession>A0A840U661</accession>
<dbReference type="Pfam" id="PF08241">
    <property type="entry name" value="Methyltransf_11"/>
    <property type="match status" value="1"/>
</dbReference>
<dbReference type="Gene3D" id="3.40.50.150">
    <property type="entry name" value="Vaccinia Virus protein VP39"/>
    <property type="match status" value="1"/>
</dbReference>
<keyword evidence="3" id="KW-0808">Transferase</keyword>
<evidence type="ECO:0000256" key="1">
    <source>
        <dbReference type="SAM" id="MobiDB-lite"/>
    </source>
</evidence>